<evidence type="ECO:0000256" key="4">
    <source>
        <dbReference type="ARBA" id="ARBA00022692"/>
    </source>
</evidence>
<feature type="domain" description="ABC transporter" evidence="11">
    <location>
        <begin position="39"/>
        <end position="276"/>
    </location>
</feature>
<dbReference type="GO" id="GO:0055085">
    <property type="term" value="P:transmembrane transport"/>
    <property type="evidence" value="ECO:0000318"/>
    <property type="project" value="GO_Central"/>
</dbReference>
<dbReference type="InterPro" id="IPR003439">
    <property type="entry name" value="ABC_transporter-like_ATP-bd"/>
</dbReference>
<evidence type="ECO:0000313" key="12">
    <source>
        <dbReference type="EMBL" id="KIS68575.1"/>
    </source>
</evidence>
<dbReference type="PANTHER" id="PTHR48042">
    <property type="entry name" value="ABC TRANSPORTER G FAMILY MEMBER 11"/>
    <property type="match status" value="1"/>
</dbReference>
<keyword evidence="7 10" id="KW-1133">Transmembrane helix</keyword>
<dbReference type="STRING" id="237631.A0A0D1E1Z7"/>
<evidence type="ECO:0000256" key="8">
    <source>
        <dbReference type="ARBA" id="ARBA00023136"/>
    </source>
</evidence>
<dbReference type="InterPro" id="IPR027417">
    <property type="entry name" value="P-loop_NTPase"/>
</dbReference>
<evidence type="ECO:0000256" key="6">
    <source>
        <dbReference type="ARBA" id="ARBA00022840"/>
    </source>
</evidence>
<dbReference type="Pfam" id="PF01061">
    <property type="entry name" value="ABC2_membrane"/>
    <property type="match status" value="1"/>
</dbReference>
<sequence>MNKDIELAGLCQADGAAGLVWQDIKVSVPAKRSLGSRLFKSSSAATADAWSEKILLERLSGSIVPGEMLAIMGPSGAGKSTLLDVLSGRKQPTSGHVTVPISAHDVKSISSYVEQSDSLLGVLTVRETIWYSAKLSLPPSTPLSAIDQRTDLVLRDLGLTSVANQKIGTPIQRGISGGQKRRVSIGCSLVTLPKILFLDEPTSGLDTFTAYEVISAIRALATKHGIAVLATIHSPNWEIFSCFDKTLLLSKGRTIYQGKVGGVKGWFEGLGWKCGENTNPADFMVSLVNDDFMQGGQTEAEEVTMQAKVRKGDTKGFAEAWANYASTRVTAATMRRLSISSRSSGHPSAPIGAEAAPSSKEQTKHEAFKPSRSSHASSPSVEEGSSALSVQLSRTITLTRRNFVNYSRNLLAYGVRLSMYIGMGILLATVWVKLAQTSTRINDRLSVHFFSVAFLGFMSVAGIPSFLEERSVLLREANNNLYGPLPFTLANTISTLPLLFLCSTLFSIICYWSIGLHPGADTFFRFLAYLYAGVVAAEFQALLIAAALPIFVAALAVSAFLNGFWMCVQGYFIRSVNLPRFWYYWAHWIDYETYAFSMLVQNDFNGLVFSCSGSLQAGDCSCEFPSSLIAKGTCALRGEDVVEALQLGNISIALGAGILVAIIVVYRVLFYAALRWQLK</sequence>
<proteinExistence type="inferred from homology"/>
<keyword evidence="5" id="KW-0547">Nucleotide-binding</keyword>
<dbReference type="SUPFAM" id="SSF52540">
    <property type="entry name" value="P-loop containing nucleoside triphosphate hydrolases"/>
    <property type="match status" value="1"/>
</dbReference>
<organism evidence="12 13">
    <name type="scientific">Mycosarcoma maydis</name>
    <name type="common">Corn smut fungus</name>
    <name type="synonym">Ustilago maydis</name>
    <dbReference type="NCBI Taxonomy" id="5270"/>
    <lineage>
        <taxon>Eukaryota</taxon>
        <taxon>Fungi</taxon>
        <taxon>Dikarya</taxon>
        <taxon>Basidiomycota</taxon>
        <taxon>Ustilaginomycotina</taxon>
        <taxon>Ustilaginomycetes</taxon>
        <taxon>Ustilaginales</taxon>
        <taxon>Ustilaginaceae</taxon>
        <taxon>Mycosarcoma</taxon>
    </lineage>
</organism>
<dbReference type="OMA" id="FWYYTFY"/>
<keyword evidence="13" id="KW-1185">Reference proteome</keyword>
<dbReference type="InParanoid" id="A0A0D1E1Z7"/>
<feature type="transmembrane region" description="Helical" evidence="10">
    <location>
        <begin position="487"/>
        <end position="514"/>
    </location>
</feature>
<evidence type="ECO:0000259" key="11">
    <source>
        <dbReference type="PROSITE" id="PS50893"/>
    </source>
</evidence>
<name>A0A0D1E1Z7_MYCMD</name>
<dbReference type="GO" id="GO:0016020">
    <property type="term" value="C:membrane"/>
    <property type="evidence" value="ECO:0000318"/>
    <property type="project" value="GO_Central"/>
</dbReference>
<evidence type="ECO:0000256" key="7">
    <source>
        <dbReference type="ARBA" id="ARBA00022989"/>
    </source>
</evidence>
<dbReference type="Gene3D" id="3.40.50.300">
    <property type="entry name" value="P-loop containing nucleotide triphosphate hydrolases"/>
    <property type="match status" value="1"/>
</dbReference>
<dbReference type="PROSITE" id="PS00211">
    <property type="entry name" value="ABC_TRANSPORTER_1"/>
    <property type="match status" value="1"/>
</dbReference>
<dbReference type="Pfam" id="PF00005">
    <property type="entry name" value="ABC_tran"/>
    <property type="match status" value="1"/>
</dbReference>
<evidence type="ECO:0000256" key="3">
    <source>
        <dbReference type="ARBA" id="ARBA00022448"/>
    </source>
</evidence>
<dbReference type="GO" id="GO:0016887">
    <property type="term" value="F:ATP hydrolysis activity"/>
    <property type="evidence" value="ECO:0007669"/>
    <property type="project" value="InterPro"/>
</dbReference>
<dbReference type="GeneID" id="23563700"/>
<dbReference type="EMBL" id="CM003147">
    <property type="protein sequence ID" value="KIS68575.1"/>
    <property type="molecule type" value="Genomic_DNA"/>
</dbReference>
<comment type="subcellular location">
    <subcellularLocation>
        <location evidence="1">Membrane</location>
        <topology evidence="1">Multi-pass membrane protein</topology>
    </subcellularLocation>
</comment>
<dbReference type="GO" id="GO:0140359">
    <property type="term" value="F:ABC-type transporter activity"/>
    <property type="evidence" value="ECO:0007669"/>
    <property type="project" value="InterPro"/>
</dbReference>
<keyword evidence="8 10" id="KW-0472">Membrane</keyword>
<dbReference type="Proteomes" id="UP000000561">
    <property type="component" value="Chromosome 8"/>
</dbReference>
<comment type="similarity">
    <text evidence="2">Belongs to the ABC transporter superfamily. ABCG family. Eye pigment precursor importer (TC 3.A.1.204) subfamily.</text>
</comment>
<feature type="transmembrane region" description="Helical" evidence="10">
    <location>
        <begin position="652"/>
        <end position="674"/>
    </location>
</feature>
<dbReference type="PANTHER" id="PTHR48042:SF11">
    <property type="entry name" value="ABC TRANSPORTER G FAMILY MEMBER 11"/>
    <property type="match status" value="1"/>
</dbReference>
<feature type="transmembrane region" description="Helical" evidence="10">
    <location>
        <begin position="410"/>
        <end position="435"/>
    </location>
</feature>
<evidence type="ECO:0000256" key="1">
    <source>
        <dbReference type="ARBA" id="ARBA00004141"/>
    </source>
</evidence>
<reference evidence="12 13" key="1">
    <citation type="journal article" date="2006" name="Nature">
        <title>Insights from the genome of the biotrophic fungal plant pathogen Ustilago maydis.</title>
        <authorList>
            <person name="Kamper J."/>
            <person name="Kahmann R."/>
            <person name="Bolker M."/>
            <person name="Ma L.J."/>
            <person name="Brefort T."/>
            <person name="Saville B.J."/>
            <person name="Banuett F."/>
            <person name="Kronstad J.W."/>
            <person name="Gold S.E."/>
            <person name="Muller O."/>
            <person name="Perlin M.H."/>
            <person name="Wosten H.A."/>
            <person name="de Vries R."/>
            <person name="Ruiz-Herrera J."/>
            <person name="Reynaga-Pena C.G."/>
            <person name="Snetselaar K."/>
            <person name="McCann M."/>
            <person name="Perez-Martin J."/>
            <person name="Feldbrugge M."/>
            <person name="Basse C.W."/>
            <person name="Steinberg G."/>
            <person name="Ibeas J.I."/>
            <person name="Holloman W."/>
            <person name="Guzman P."/>
            <person name="Farman M."/>
            <person name="Stajich J.E."/>
            <person name="Sentandreu R."/>
            <person name="Gonzalez-Prieto J.M."/>
            <person name="Kennell J.C."/>
            <person name="Molina L."/>
            <person name="Schirawski J."/>
            <person name="Mendoza-Mendoza A."/>
            <person name="Greilinger D."/>
            <person name="Munch K."/>
            <person name="Rossel N."/>
            <person name="Scherer M."/>
            <person name="Vranes M."/>
            <person name="Ladendorf O."/>
            <person name="Vincon V."/>
            <person name="Fuchs U."/>
            <person name="Sandrock B."/>
            <person name="Meng S."/>
            <person name="Ho E.C."/>
            <person name="Cahill M.J."/>
            <person name="Boyce K.J."/>
            <person name="Klose J."/>
            <person name="Klosterman S.J."/>
            <person name="Deelstra H.J."/>
            <person name="Ortiz-Castellanos L."/>
            <person name="Li W."/>
            <person name="Sanchez-Alonso P."/>
            <person name="Schreier P.H."/>
            <person name="Hauser-Hahn I."/>
            <person name="Vaupel M."/>
            <person name="Koopmann E."/>
            <person name="Friedrich G."/>
            <person name="Voss H."/>
            <person name="Schluter T."/>
            <person name="Margolis J."/>
            <person name="Platt D."/>
            <person name="Swimmer C."/>
            <person name="Gnirke A."/>
            <person name="Chen F."/>
            <person name="Vysotskaia V."/>
            <person name="Mannhaupt G."/>
            <person name="Guldener U."/>
            <person name="Munsterkotter M."/>
            <person name="Haase D."/>
            <person name="Oesterheld M."/>
            <person name="Mewes H.W."/>
            <person name="Mauceli E.W."/>
            <person name="DeCaprio D."/>
            <person name="Wade C.M."/>
            <person name="Butler J."/>
            <person name="Young S."/>
            <person name="Jaffe D.B."/>
            <person name="Calvo S."/>
            <person name="Nusbaum C."/>
            <person name="Galagan J."/>
            <person name="Birren B.W."/>
        </authorList>
    </citation>
    <scope>NUCLEOTIDE SEQUENCE [LARGE SCALE GENOMIC DNA]</scope>
    <source>
        <strain evidence="13">DSM 14603 / FGSC 9021 / UM521</strain>
    </source>
</reference>
<evidence type="ECO:0000256" key="10">
    <source>
        <dbReference type="SAM" id="Phobius"/>
    </source>
</evidence>
<protein>
    <recommendedName>
        <fullName evidence="11">ABC transporter domain-containing protein</fullName>
    </recommendedName>
</protein>
<dbReference type="OrthoDB" id="66620at2759"/>
<gene>
    <name evidence="12" type="ORF">UMAG_03148</name>
</gene>
<dbReference type="Pfam" id="PF19055">
    <property type="entry name" value="ABC2_membrane_7"/>
    <property type="match status" value="1"/>
</dbReference>
<feature type="transmembrane region" description="Helical" evidence="10">
    <location>
        <begin position="526"/>
        <end position="544"/>
    </location>
</feature>
<dbReference type="PROSITE" id="PS50893">
    <property type="entry name" value="ABC_TRANSPORTER_2"/>
    <property type="match status" value="1"/>
</dbReference>
<dbReference type="InterPro" id="IPR043926">
    <property type="entry name" value="ABCG_dom"/>
</dbReference>
<evidence type="ECO:0000313" key="13">
    <source>
        <dbReference type="Proteomes" id="UP000000561"/>
    </source>
</evidence>
<keyword evidence="4 10" id="KW-0812">Transmembrane</keyword>
<dbReference type="InterPro" id="IPR052215">
    <property type="entry name" value="Plant_ABCG"/>
</dbReference>
<feature type="region of interest" description="Disordered" evidence="9">
    <location>
        <begin position="339"/>
        <end position="384"/>
    </location>
</feature>
<dbReference type="VEuPathDB" id="FungiDB:UMAG_03148"/>
<feature type="transmembrane region" description="Helical" evidence="10">
    <location>
        <begin position="447"/>
        <end position="467"/>
    </location>
</feature>
<accession>A0A0D1E1Z7</accession>
<evidence type="ECO:0000256" key="2">
    <source>
        <dbReference type="ARBA" id="ARBA00005814"/>
    </source>
</evidence>
<feature type="transmembrane region" description="Helical" evidence="10">
    <location>
        <begin position="550"/>
        <end position="573"/>
    </location>
</feature>
<dbReference type="GO" id="GO:0042626">
    <property type="term" value="F:ATPase-coupled transmembrane transporter activity"/>
    <property type="evidence" value="ECO:0000318"/>
    <property type="project" value="GO_Central"/>
</dbReference>
<dbReference type="InterPro" id="IPR017871">
    <property type="entry name" value="ABC_transporter-like_CS"/>
</dbReference>
<evidence type="ECO:0000256" key="5">
    <source>
        <dbReference type="ARBA" id="ARBA00022741"/>
    </source>
</evidence>
<dbReference type="InterPro" id="IPR013525">
    <property type="entry name" value="ABC2_TM"/>
</dbReference>
<dbReference type="GO" id="GO:0005524">
    <property type="term" value="F:ATP binding"/>
    <property type="evidence" value="ECO:0007669"/>
    <property type="project" value="UniProtKB-KW"/>
</dbReference>
<feature type="compositionally biased region" description="Low complexity" evidence="9">
    <location>
        <begin position="370"/>
        <end position="384"/>
    </location>
</feature>
<dbReference type="KEGG" id="uma:UMAG_03148"/>
<keyword evidence="3" id="KW-0813">Transport</keyword>
<evidence type="ECO:0000256" key="9">
    <source>
        <dbReference type="SAM" id="MobiDB-lite"/>
    </source>
</evidence>
<dbReference type="InterPro" id="IPR003593">
    <property type="entry name" value="AAA+_ATPase"/>
</dbReference>
<dbReference type="AlphaFoldDB" id="A0A0D1E1Z7"/>
<dbReference type="FunFam" id="3.40.50.300:FF:002362">
    <property type="entry name" value="ATP-binding cassette transporter, putative"/>
    <property type="match status" value="1"/>
</dbReference>
<dbReference type="RefSeq" id="XP_011389611.1">
    <property type="nucleotide sequence ID" value="XM_011391309.1"/>
</dbReference>
<keyword evidence="6" id="KW-0067">ATP-binding</keyword>
<dbReference type="eggNOG" id="KOG0061">
    <property type="taxonomic scope" value="Eukaryota"/>
</dbReference>
<dbReference type="SMART" id="SM00382">
    <property type="entry name" value="AAA"/>
    <property type="match status" value="1"/>
</dbReference>